<dbReference type="EMBL" id="MN520754">
    <property type="protein sequence ID" value="QIJ25707.1"/>
    <property type="molecule type" value="Genomic_RNA"/>
</dbReference>
<dbReference type="Pfam" id="PF04196">
    <property type="entry name" value="Bunya_RdRp"/>
    <property type="match status" value="1"/>
</dbReference>
<dbReference type="KEGG" id="vg:80550675"/>
<evidence type="ECO:0000256" key="3">
    <source>
        <dbReference type="ARBA" id="ARBA00022679"/>
    </source>
</evidence>
<evidence type="ECO:0000313" key="9">
    <source>
        <dbReference type="Proteomes" id="UP000680044"/>
    </source>
</evidence>
<evidence type="ECO:0000256" key="2">
    <source>
        <dbReference type="ARBA" id="ARBA00018602"/>
    </source>
</evidence>
<dbReference type="InterPro" id="IPR007099">
    <property type="entry name" value="RNA-dir_pol_NSvirus"/>
</dbReference>
<proteinExistence type="predicted"/>
<protein>
    <recommendedName>
        <fullName evidence="2">RNA-directed RNA polymerase L</fullName>
        <ecNumber evidence="1">2.7.7.48</ecNumber>
    </recommendedName>
    <alternativeName>
        <fullName evidence="4">Large structural protein</fullName>
    </alternativeName>
    <alternativeName>
        <fullName evidence="6">Replicase</fullName>
    </alternativeName>
    <alternativeName>
        <fullName evidence="5">Transcriptase</fullName>
    </alternativeName>
</protein>
<dbReference type="RefSeq" id="YP_010840131.1">
    <property type="nucleotide sequence ID" value="NC_078437.1"/>
</dbReference>
<feature type="domain" description="RdRp catalytic" evidence="7">
    <location>
        <begin position="1081"/>
        <end position="1279"/>
    </location>
</feature>
<dbReference type="GO" id="GO:0006351">
    <property type="term" value="P:DNA-templated transcription"/>
    <property type="evidence" value="ECO:0007669"/>
    <property type="project" value="InterPro"/>
</dbReference>
<keyword evidence="9" id="KW-1185">Reference proteome</keyword>
<dbReference type="GO" id="GO:0039694">
    <property type="term" value="P:viral RNA genome replication"/>
    <property type="evidence" value="ECO:0007669"/>
    <property type="project" value="InterPro"/>
</dbReference>
<dbReference type="InterPro" id="IPR007322">
    <property type="entry name" value="RNA_pol_bunyavir"/>
</dbReference>
<evidence type="ECO:0000259" key="7">
    <source>
        <dbReference type="PROSITE" id="PS50525"/>
    </source>
</evidence>
<name>A0A6G7M501_9VIRU</name>
<dbReference type="Proteomes" id="UP000680044">
    <property type="component" value="Genome"/>
</dbReference>
<organism evidence="8 9">
    <name type="scientific">Grapevine associated cogu-like virus 2</name>
    <dbReference type="NCBI Taxonomy" id="2716184"/>
    <lineage>
        <taxon>Viruses</taxon>
        <taxon>Riboviria</taxon>
        <taxon>Orthornavirae</taxon>
        <taxon>Negarnaviricota</taxon>
        <taxon>Polyploviricotina</taxon>
        <taxon>Bunyaviricetes</taxon>
        <taxon>Hareavirales</taxon>
        <taxon>Phenuiviridae</taxon>
        <taxon>Laulavirus</taxon>
        <taxon>Laulavirus alphaviticulum</taxon>
    </lineage>
</organism>
<evidence type="ECO:0000256" key="6">
    <source>
        <dbReference type="ARBA" id="ARBA00031012"/>
    </source>
</evidence>
<evidence type="ECO:0000313" key="8">
    <source>
        <dbReference type="EMBL" id="QIJ25707.1"/>
    </source>
</evidence>
<reference evidence="8 9" key="1">
    <citation type="journal article" date="2020" name="Ann. Appl. Biol.">
        <title>Putative new plant viruses associated with Plasmopara viticola-infected grapevine samples.</title>
        <authorList>
            <person name="Chiapello M."/>
            <person name="Rodriguez-Romero J."/>
            <person name="Nerva L."/>
            <person name="Forgia M."/>
            <person name="Chitarra W."/>
            <person name="Ayllon M.A."/>
            <person name="Turina M."/>
        </authorList>
    </citation>
    <scope>NUCLEOTIDE SEQUENCE [LARGE SCALE GENOMIC DNA]</scope>
    <source>
        <strain evidence="8">DMG 86</strain>
    </source>
</reference>
<evidence type="ECO:0000256" key="1">
    <source>
        <dbReference type="ARBA" id="ARBA00012494"/>
    </source>
</evidence>
<evidence type="ECO:0000256" key="5">
    <source>
        <dbReference type="ARBA" id="ARBA00030436"/>
    </source>
</evidence>
<sequence>MTLQSICGHEEQLMIDGEIEIKMCSLFCDDFVTKTPGYCYLSAFEISGRLEAFLKLGKMPFASQFNLYYNTCDDSVTVHVVPPPTKAGVLHIQQDSIPSQDNTVISIGSCSNCRFKFESYSNSLKPRQKSCCPKNCSENETYRIYSLIRFTYFSNKIGSNLSVRNLILNESSATEFEFRDPTTYISESPMPICNYNVELVEDVVTISLNEHVVSYKRHDQKLKAFVHDFVSSCWKDTTDTPLSEIGIEGPVGLLTPDYIVKQTKCVLEVATCGTDHQKALDNSFRDKSVKYFGDLEQAKAKFFILVVSPQKVKTNARIDPKFVDILTQRMRMVMPLKQKLIEVLGEDVTDDEYNELERLSKLMFSSMPECPIIDDKYKYVKREIEECRTKLNESEAVSAARILLKQYEGTKEIHNASRKDLDEYLSKFTPENTRSDHKRISNVPFILPGIPTKDIDGCFEGNSSLKKAWCEALLDEKPEVKPIALDKILNNEEPPMKHQTKRQMLTKLHLATEDKAKLALSGVGGKAFKNDMEVEEHRIQSKLSFHPLVHTEDIDQFTKLELMTIEGDENPFLSDTLRDAVIETKKICCPVGDSKSLQLWENIMKTDLMKFSMLMSNVFMEMAYSYKHWTFQYEFLLKDMGHGVKALIYNPKSTMFVSFAFPRHCAKVWDEGRLGPEIYYSRTHIFTDWASFDNSQLEHFIKFGPYMGSCVTEIMNSSESDAFNFSKYTRDCINHILLLFCNNKTDAEELITSQRYLFMKLLEDVGKSPYTFVERFPKVLRSRLTAYYLKKTIGILDYYSTNSITKVPRQGEDMILYDYMNIKSLFSDTFISLNNKINEFYFGYVVSKERNTGKDKTFKVLTKLIKQEQKFRKNVTGSIFTRDENYEEFKSNMPLLKFFSSAFSDLLKQKFGDEYREKIMSDFIHSVSRTNFSDLATLKVSSRDHSKDVVVPLGSESTEETFQKLKEDFPEELLKRPFCMESMTEIIKKYEADTNKTITHISQLAPWCLRKLLDKGYFDSDQFDKSQHGGEREIHVLEFMARIVQFFVELVSRTICSYFPSETTINPDTKDTFVKDHYAKSKEMFGTSFTTISKSADATTWCQFHHSSHFAAMFQAILPDELATFTLSALSLWPRKRLSFPLKQASSLSANMKLRTSNDTYMQFKQEFEEGKGMFLKARSNTIEVISGMFQGILHTTSSLYHTMIQEVMKQVILNACKGRLGMEKVLVTICQGSDDSGCMISVPGKPTLKTMQLLKRLLLWKERVSPYLSVFCNEAKSSIGTHDLIEYNSEWHVRHMVIKPTFRWVSASQELSVTERFIDRFRIYNNMITECLTGGASTLECAVIQLFQAMMHYSLMGLQNTKSKEIREKYLELLLEHPDPTYGFFPMDEDVSCGVPGVEFQLYKLYQNSTFGSNIRVLGDSEAEMDYSPEDLPSWMKTKDMSTIRLKFSKMSVFYRVLERMNLEPLEDAVKAVERDPVILFSRANSWTDEQHNLVLKVFSKGVKESISNKSSMLRMAASSAYILTNKCFSSNHDSSHTVEEVKDKDGKTFKKMVPEKHTLLFLMDKNRREIRVKNKSEENMRSLFPFYEEYNRLSSDINNLKTNSVVLDQYIKRTSKVKLTVIPKPIGEIDVIDMCKRRWFDRGIHSLSQGQFKRKWADLVKKFPFLDDSRGLVGLKKTSENLNLNVVQTKMFLESMSSRSRSIVLYDSSSKSGNISYALSRIYWPNKKLAISTSSVEDKIGELKCKLFSIMTFWFEKRATDELCKSLIRNDLSLESSYSMIPAHGKKLKIIRDTLKGISNHDLIHKIEATKKGLLGSFVQQQSGRGSSRKGHGIWQGTICGIGVRIYMFNNTCTKIVVNGLYDTITLGWQLNQFMNESSLIMPLSKKDEHHSTNCWLMNDGRITISRDAKGVPIYQDKSMKTVGTEDTANMQWFVDINNNNVRIRARDPVTSDLITILSDTITNREWYPGVGLDVDDPVFNKWSRGESIHMPVFEKVMQTTFPKSRFEFSKQKDKFNENKMINYLNWDFKKMQKVMREVIVNRGYAPEQGKKLSEDDQKAVSHDVLSRFSNMLDSMADEFDIGLEDEVAEWAAEVEMEEDFQAQLWGIEMDAAEEEELKKNLNLFTDASTDKYYELVDRDSLTKNYNMPASSRFFSPLEHINMVVNGEPLRKSILEERKASGILGTVYTICTGKYSVGKDDDLASEVIDVEDEISSISSSVSRPGALLSLSLDEIRIHIANIQNQIEDSPKNVSKRLRRLLAMYQDREEEVISRLEPNTHDLVMLNSDIIISQLISWFEREEVLPVDIRGLDENLKKNIFTTIVRTQVSKCEKISDQEKEEVSLHLSTNSISRGSLQSISIAYDLNINLNGEHLNISNTESKTIELSLI</sequence>
<dbReference type="GeneID" id="80550675"/>
<dbReference type="EC" id="2.7.7.48" evidence="1"/>
<keyword evidence="3" id="KW-0808">Transferase</keyword>
<dbReference type="GO" id="GO:0003968">
    <property type="term" value="F:RNA-directed RNA polymerase activity"/>
    <property type="evidence" value="ECO:0007669"/>
    <property type="project" value="UniProtKB-EC"/>
</dbReference>
<evidence type="ECO:0000256" key="4">
    <source>
        <dbReference type="ARBA" id="ARBA00030285"/>
    </source>
</evidence>
<accession>A0A6G7M501</accession>
<dbReference type="PROSITE" id="PS50525">
    <property type="entry name" value="RDRP_SSRNA_NEG_SEG"/>
    <property type="match status" value="1"/>
</dbReference>